<evidence type="ECO:0000256" key="1">
    <source>
        <dbReference type="SAM" id="MobiDB-lite"/>
    </source>
</evidence>
<dbReference type="InterPro" id="IPR026588">
    <property type="entry name" value="Choice_anch_A"/>
</dbReference>
<evidence type="ECO:0000259" key="3">
    <source>
        <dbReference type="Pfam" id="PF20597"/>
    </source>
</evidence>
<feature type="compositionally biased region" description="Low complexity" evidence="1">
    <location>
        <begin position="470"/>
        <end position="486"/>
    </location>
</feature>
<feature type="domain" description="Choice-of-anchor A" evidence="3">
    <location>
        <begin position="24"/>
        <end position="347"/>
    </location>
</feature>
<name>A0ABV9DCZ5_9MICO</name>
<evidence type="ECO:0000313" key="4">
    <source>
        <dbReference type="EMBL" id="MFC4555915.1"/>
    </source>
</evidence>
<keyword evidence="4" id="KW-0176">Collagen</keyword>
<feature type="transmembrane region" description="Helical" evidence="2">
    <location>
        <begin position="509"/>
        <end position="527"/>
    </location>
</feature>
<keyword evidence="2" id="KW-0812">Transmembrane</keyword>
<evidence type="ECO:0000256" key="2">
    <source>
        <dbReference type="SAM" id="Phobius"/>
    </source>
</evidence>
<dbReference type="Proteomes" id="UP001595955">
    <property type="component" value="Unassembled WGS sequence"/>
</dbReference>
<dbReference type="Pfam" id="PF20597">
    <property type="entry name" value="pAdhesive_15"/>
    <property type="match status" value="1"/>
</dbReference>
<proteinExistence type="predicted"/>
<feature type="compositionally biased region" description="Acidic residues" evidence="1">
    <location>
        <begin position="363"/>
        <end position="431"/>
    </location>
</feature>
<protein>
    <submittedName>
        <fullName evidence="4">Collagen-binding domain-containing protein</fullName>
    </submittedName>
</protein>
<sequence length="534" mass="54369">MAVLVAAGALSGASAAPEPVWVNPFAVNNGFTYVALGDLRLGNAELEGSAAAFGSVSTTNPNGYVVVHHVAGEHDYLVPSIDGAPVRILADKFVGPGGFDISNLDSSGMIAPDSPAATAVARFADVDGLTGSARGGGVGPAAGQDFLRVTNADGGALDLKTVPYAGADVADLQTEQGSVAAYFPGIQRGIEQANQCLSTLDDPELGLANHVQVSNEGGLVFVEGFATDRPNVLDYTDLAGATIKLDRADGYRPTAEAPLVVKVPAGTTTIGPLHFEGWSAQSGVHQSYARYILLDLSEVTGEVTIDGLEMGAVWAPGADLNFASGVTTNGQWLAQNIRTSGGGELHHHDFLAALPCGGVPDTPTEEPTTDVPTEEPTTDVPTEEPTTDVPTEEPTTDVPTEEPTTDVPTEEPTTDVPTEEPTTDVPTEEPTMDVPTTDAPTTEDPTVPGPGDSTEGTGDSTGPAPGGPTEPGKAHPAAPAPSADGDAVAEVETADSEGRLGQTGVEPTGLLVTAGVLLVGGLATLAVRRARSTH</sequence>
<feature type="compositionally biased region" description="Low complexity" evidence="1">
    <location>
        <begin position="432"/>
        <end position="463"/>
    </location>
</feature>
<gene>
    <name evidence="4" type="ORF">ACFO3F_11710</name>
</gene>
<accession>A0ABV9DCZ5</accession>
<comment type="caution">
    <text evidence="4">The sequence shown here is derived from an EMBL/GenBank/DDBJ whole genome shotgun (WGS) entry which is preliminary data.</text>
</comment>
<keyword evidence="2" id="KW-1133">Transmembrane helix</keyword>
<feature type="region of interest" description="Disordered" evidence="1">
    <location>
        <begin position="353"/>
        <end position="505"/>
    </location>
</feature>
<evidence type="ECO:0000313" key="5">
    <source>
        <dbReference type="Proteomes" id="UP001595955"/>
    </source>
</evidence>
<reference evidence="5" key="1">
    <citation type="journal article" date="2019" name="Int. J. Syst. Evol. Microbiol.">
        <title>The Global Catalogue of Microorganisms (GCM) 10K type strain sequencing project: providing services to taxonomists for standard genome sequencing and annotation.</title>
        <authorList>
            <consortium name="The Broad Institute Genomics Platform"/>
            <consortium name="The Broad Institute Genome Sequencing Center for Infectious Disease"/>
            <person name="Wu L."/>
            <person name="Ma J."/>
        </authorList>
    </citation>
    <scope>NUCLEOTIDE SEQUENCE [LARGE SCALE GENOMIC DNA]</scope>
    <source>
        <strain evidence="5">JCM 3369</strain>
    </source>
</reference>
<organism evidence="4 5">
    <name type="scientific">Georgenia faecalis</name>
    <dbReference type="NCBI Taxonomy" id="2483799"/>
    <lineage>
        <taxon>Bacteria</taxon>
        <taxon>Bacillati</taxon>
        <taxon>Actinomycetota</taxon>
        <taxon>Actinomycetes</taxon>
        <taxon>Micrococcales</taxon>
        <taxon>Bogoriellaceae</taxon>
        <taxon>Georgenia</taxon>
    </lineage>
</organism>
<keyword evidence="5" id="KW-1185">Reference proteome</keyword>
<dbReference type="RefSeq" id="WP_122823456.1">
    <property type="nucleotide sequence ID" value="NZ_CP033325.1"/>
</dbReference>
<keyword evidence="2" id="KW-0472">Membrane</keyword>
<dbReference type="EMBL" id="JBHSGF010000008">
    <property type="protein sequence ID" value="MFC4555915.1"/>
    <property type="molecule type" value="Genomic_DNA"/>
</dbReference>